<accession>A0A6H2A606</accession>
<dbReference type="EMBL" id="MT144560">
    <property type="protein sequence ID" value="QJA55027.1"/>
    <property type="molecule type" value="Genomic_DNA"/>
</dbReference>
<gene>
    <name evidence="1" type="ORF">TM448A06483_0009</name>
    <name evidence="2" type="ORF">TM448B02288_0006</name>
</gene>
<organism evidence="1">
    <name type="scientific">viral metagenome</name>
    <dbReference type="NCBI Taxonomy" id="1070528"/>
    <lineage>
        <taxon>unclassified sequences</taxon>
        <taxon>metagenomes</taxon>
        <taxon>organismal metagenomes</taxon>
    </lineage>
</organism>
<evidence type="ECO:0000313" key="1">
    <source>
        <dbReference type="EMBL" id="QJA55027.1"/>
    </source>
</evidence>
<dbReference type="AlphaFoldDB" id="A0A6H2A606"/>
<proteinExistence type="predicted"/>
<reference evidence="1" key="1">
    <citation type="submission" date="2020-03" db="EMBL/GenBank/DDBJ databases">
        <title>The deep terrestrial virosphere.</title>
        <authorList>
            <person name="Holmfeldt K."/>
            <person name="Nilsson E."/>
            <person name="Simone D."/>
            <person name="Lopez-Fernandez M."/>
            <person name="Wu X."/>
            <person name="de Brujin I."/>
            <person name="Lundin D."/>
            <person name="Andersson A."/>
            <person name="Bertilsson S."/>
            <person name="Dopson M."/>
        </authorList>
    </citation>
    <scope>NUCLEOTIDE SEQUENCE</scope>
    <source>
        <strain evidence="1">TM448A06483</strain>
        <strain evidence="2">TM448B02288</strain>
    </source>
</reference>
<protein>
    <submittedName>
        <fullName evidence="1">Uncharacterized protein</fullName>
    </submittedName>
</protein>
<dbReference type="EMBL" id="MT144897">
    <property type="protein sequence ID" value="QJI01084.1"/>
    <property type="molecule type" value="Genomic_DNA"/>
</dbReference>
<name>A0A6H2A606_9ZZZZ</name>
<evidence type="ECO:0000313" key="2">
    <source>
        <dbReference type="EMBL" id="QJI01084.1"/>
    </source>
</evidence>
<sequence length="108" mass="12241">MERTKEEKLEIARTILAQLGGHKFTVMTGAKNIFALENGLQFALPGNGGFTKYGINRVQVILDPSDTYTVKFMKIRKMEKTYEIEYGNVYCDSLQSVFREATGLDTHL</sequence>